<evidence type="ECO:0000259" key="1">
    <source>
        <dbReference type="Pfam" id="PF13456"/>
    </source>
</evidence>
<evidence type="ECO:0008006" key="5">
    <source>
        <dbReference type="Google" id="ProtNLM"/>
    </source>
</evidence>
<name>A0AAW2DC14_9ROSI</name>
<dbReference type="GO" id="GO:0003676">
    <property type="term" value="F:nucleic acid binding"/>
    <property type="evidence" value="ECO:0007669"/>
    <property type="project" value="InterPro"/>
</dbReference>
<dbReference type="InterPro" id="IPR012337">
    <property type="entry name" value="RNaseH-like_sf"/>
</dbReference>
<dbReference type="Pfam" id="PF13966">
    <property type="entry name" value="zf-RVT"/>
    <property type="match status" value="1"/>
</dbReference>
<dbReference type="Gene3D" id="3.30.420.10">
    <property type="entry name" value="Ribonuclease H-like superfamily/Ribonuclease H"/>
    <property type="match status" value="1"/>
</dbReference>
<dbReference type="GO" id="GO:0004523">
    <property type="term" value="F:RNA-DNA hybrid ribonuclease activity"/>
    <property type="evidence" value="ECO:0007669"/>
    <property type="project" value="InterPro"/>
</dbReference>
<comment type="caution">
    <text evidence="3">The sequence shown here is derived from an EMBL/GenBank/DDBJ whole genome shotgun (WGS) entry which is preliminary data.</text>
</comment>
<dbReference type="SUPFAM" id="SSF53098">
    <property type="entry name" value="Ribonuclease H-like"/>
    <property type="match status" value="1"/>
</dbReference>
<reference evidence="3 4" key="1">
    <citation type="submission" date="2024-01" db="EMBL/GenBank/DDBJ databases">
        <title>A telomere-to-telomere, gap-free genome of sweet tea (Lithocarpus litseifolius).</title>
        <authorList>
            <person name="Zhou J."/>
        </authorList>
    </citation>
    <scope>NUCLEOTIDE SEQUENCE [LARGE SCALE GENOMIC DNA]</scope>
    <source>
        <strain evidence="3">Zhou-2022a</strain>
        <tissue evidence="3">Leaf</tissue>
    </source>
</reference>
<dbReference type="InterPro" id="IPR026960">
    <property type="entry name" value="RVT-Znf"/>
</dbReference>
<feature type="domain" description="Reverse transcriptase zinc-binding" evidence="2">
    <location>
        <begin position="76"/>
        <end position="175"/>
    </location>
</feature>
<dbReference type="InterPro" id="IPR052929">
    <property type="entry name" value="RNase_H-like_EbsB-rel"/>
</dbReference>
<evidence type="ECO:0000259" key="2">
    <source>
        <dbReference type="Pfam" id="PF13966"/>
    </source>
</evidence>
<dbReference type="Proteomes" id="UP001459277">
    <property type="component" value="Unassembled WGS sequence"/>
</dbReference>
<dbReference type="AlphaFoldDB" id="A0AAW2DC14"/>
<dbReference type="InterPro" id="IPR036397">
    <property type="entry name" value="RNaseH_sf"/>
</dbReference>
<evidence type="ECO:0000313" key="4">
    <source>
        <dbReference type="Proteomes" id="UP001459277"/>
    </source>
</evidence>
<keyword evidence="4" id="KW-1185">Reference proteome</keyword>
<accession>A0AAW2DC14</accession>
<protein>
    <recommendedName>
        <fullName evidence="5">RNase H type-1 domain-containing protein</fullName>
    </recommendedName>
</protein>
<dbReference type="InterPro" id="IPR044730">
    <property type="entry name" value="RNase_H-like_dom_plant"/>
</dbReference>
<dbReference type="PANTHER" id="PTHR47074">
    <property type="entry name" value="BNAC02G40300D PROTEIN"/>
    <property type="match status" value="1"/>
</dbReference>
<dbReference type="Pfam" id="PF13456">
    <property type="entry name" value="RVT_3"/>
    <property type="match status" value="1"/>
</dbReference>
<dbReference type="PANTHER" id="PTHR47074:SF11">
    <property type="entry name" value="REVERSE TRANSCRIPTASE-LIKE PROTEIN"/>
    <property type="match status" value="1"/>
</dbReference>
<evidence type="ECO:0000313" key="3">
    <source>
        <dbReference type="EMBL" id="KAL0007228.1"/>
    </source>
</evidence>
<dbReference type="InterPro" id="IPR002156">
    <property type="entry name" value="RNaseH_domain"/>
</dbReference>
<sequence>MYIQFITNFKVITPQGLNLGLVKVAQLIDEVTGMWKVDLIRKTFFPHDADLILGIPLSPRMPEDSLIWAWSKNGNFTVRSAYRVALKTRQKARSDNEGGECSNKGKIASLWELIWQLKCPNKIKHFLWRAFKNILPTNFCLASRKVTVDCSCGFCGGFESSGHALWDCVVAMDVWKEIGLNLPILKQPIKNFVDVVWALKEMDGVSDWELFAITAWMVWNNRNVFKHEGRCKDPKRIASEAKEYAMEVTDMPRSLSCGHTSIRSKWCPPKHGRFKVNVDGAVFSNQKCCGIGVVIRNEEGQIMGAMSRKLPLPLGTVEVEAVAMEEGINLARDLGLWEVEIESDAQVIVKAVTDADLGPSSIRKVVEGIKMGLGSFRHWSVSHIRRHSNNAAHIMARESRGTQECQIWVEDTPSVIANQIQLDVICEDSLS</sequence>
<organism evidence="3 4">
    <name type="scientific">Lithocarpus litseifolius</name>
    <dbReference type="NCBI Taxonomy" id="425828"/>
    <lineage>
        <taxon>Eukaryota</taxon>
        <taxon>Viridiplantae</taxon>
        <taxon>Streptophyta</taxon>
        <taxon>Embryophyta</taxon>
        <taxon>Tracheophyta</taxon>
        <taxon>Spermatophyta</taxon>
        <taxon>Magnoliopsida</taxon>
        <taxon>eudicotyledons</taxon>
        <taxon>Gunneridae</taxon>
        <taxon>Pentapetalae</taxon>
        <taxon>rosids</taxon>
        <taxon>fabids</taxon>
        <taxon>Fagales</taxon>
        <taxon>Fagaceae</taxon>
        <taxon>Lithocarpus</taxon>
    </lineage>
</organism>
<gene>
    <name evidence="3" type="ORF">SO802_008730</name>
</gene>
<feature type="domain" description="RNase H type-1" evidence="1">
    <location>
        <begin position="277"/>
        <end position="398"/>
    </location>
</feature>
<dbReference type="EMBL" id="JAZDWU010000003">
    <property type="protein sequence ID" value="KAL0007228.1"/>
    <property type="molecule type" value="Genomic_DNA"/>
</dbReference>
<proteinExistence type="predicted"/>
<dbReference type="CDD" id="cd06222">
    <property type="entry name" value="RNase_H_like"/>
    <property type="match status" value="1"/>
</dbReference>